<evidence type="ECO:0000256" key="1">
    <source>
        <dbReference type="ARBA" id="ARBA00004651"/>
    </source>
</evidence>
<keyword evidence="5 6" id="KW-0472">Membrane</keyword>
<evidence type="ECO:0000313" key="7">
    <source>
        <dbReference type="EMBL" id="CBW23942.1"/>
    </source>
</evidence>
<dbReference type="HOGENOM" id="CLU_044954_1_0_10"/>
<feature type="transmembrane region" description="Helical" evidence="6">
    <location>
        <begin position="176"/>
        <end position="194"/>
    </location>
</feature>
<dbReference type="AlphaFoldDB" id="E1WVN3"/>
<protein>
    <submittedName>
        <fullName evidence="7">Putative LPS biosynthesis related polysaccharide transporter/flippase</fullName>
    </submittedName>
</protein>
<dbReference type="GO" id="GO:0005886">
    <property type="term" value="C:plasma membrane"/>
    <property type="evidence" value="ECO:0007669"/>
    <property type="project" value="UniProtKB-SubCell"/>
</dbReference>
<evidence type="ECO:0000256" key="5">
    <source>
        <dbReference type="ARBA" id="ARBA00023136"/>
    </source>
</evidence>
<feature type="transmembrane region" description="Helical" evidence="6">
    <location>
        <begin position="99"/>
        <end position="125"/>
    </location>
</feature>
<feature type="transmembrane region" description="Helical" evidence="6">
    <location>
        <begin position="358"/>
        <end position="379"/>
    </location>
</feature>
<feature type="transmembrane region" description="Helical" evidence="6">
    <location>
        <begin position="245"/>
        <end position="268"/>
    </location>
</feature>
<keyword evidence="4 6" id="KW-1133">Transmembrane helix</keyword>
<organism evidence="7 8">
    <name type="scientific">Bacteroides fragilis (strain 638R)</name>
    <dbReference type="NCBI Taxonomy" id="862962"/>
    <lineage>
        <taxon>Bacteria</taxon>
        <taxon>Pseudomonadati</taxon>
        <taxon>Bacteroidota</taxon>
        <taxon>Bacteroidia</taxon>
        <taxon>Bacteroidales</taxon>
        <taxon>Bacteroidaceae</taxon>
        <taxon>Bacteroides</taxon>
    </lineage>
</organism>
<keyword evidence="2" id="KW-1003">Cell membrane</keyword>
<feature type="transmembrane region" description="Helical" evidence="6">
    <location>
        <begin position="57"/>
        <end position="78"/>
    </location>
</feature>
<name>E1WVN3_BACF6</name>
<evidence type="ECO:0000256" key="6">
    <source>
        <dbReference type="SAM" id="Phobius"/>
    </source>
</evidence>
<dbReference type="PANTHER" id="PTHR30250:SF11">
    <property type="entry name" value="O-ANTIGEN TRANSPORTER-RELATED"/>
    <property type="match status" value="1"/>
</dbReference>
<sequence length="446" mass="50326">MVSLMKNKIFSFFKEGNDRTIKAKYNILYSLLLKCGGILLSLIIIPLTLDSLTAYEYGVWLTLSSILVWVNYFDIGLGNGLRNKLAEALALNNLKLAKAYVATALFVLGFIVLGIIILFMIINHFIQWDKVLNIADNQISNIDSIVSIVFILFCISFFFKIIGNIYLALQLPAVNDLLNFLGSFLSFVIIYILTKTHSGDLFGIALAFSLSPVIVYAFSFPVTFHRYKELRPGWGDIKMEYARGLLGLGIQFFFLQIAVLVIFSTSNFLISQFFTPAEVTPYNIAFKYFNIVLMFFGILVSPFWTAITDAYIKKDFLWIKKSLVTMISIWSGCVVLLAMMTLASKQVYAIWLQDKVDISYSLSFAMAVYMAIATWNQIFTSLINGIGRIKLQLYLAIFEAIIFVPLAYKLSAMLGLKGIVYAMSFVLFISAIALPLQSFYILKTKS</sequence>
<feature type="transmembrane region" description="Helical" evidence="6">
    <location>
        <begin position="420"/>
        <end position="442"/>
    </location>
</feature>
<dbReference type="KEGG" id="bfg:BF638R_3481"/>
<dbReference type="PATRIC" id="fig|862962.3.peg.3606"/>
<dbReference type="Proteomes" id="UP000008560">
    <property type="component" value="Chromosome"/>
</dbReference>
<dbReference type="PANTHER" id="PTHR30250">
    <property type="entry name" value="PST FAMILY PREDICTED COLANIC ACID TRANSPORTER"/>
    <property type="match status" value="1"/>
</dbReference>
<feature type="transmembrane region" description="Helical" evidence="6">
    <location>
        <begin position="145"/>
        <end position="169"/>
    </location>
</feature>
<comment type="subcellular location">
    <subcellularLocation>
        <location evidence="1">Cell membrane</location>
        <topology evidence="1">Multi-pass membrane protein</topology>
    </subcellularLocation>
</comment>
<reference evidence="7 8" key="1">
    <citation type="journal article" date="2010" name="Microbiology">
        <title>Twenty-eight divergent polysaccharide loci specifying within- and amongst-strain capsule diversity in three strains of Bacteroides fragilis.</title>
        <authorList>
            <person name="Patrick S."/>
            <person name="Blakely G.W."/>
            <person name="Houston S."/>
            <person name="Moore J."/>
            <person name="Abratt V.R."/>
            <person name="Bertalan M."/>
            <person name="Cerdeno-Tarraga A.M."/>
            <person name="Quail M.A."/>
            <person name="Corton N."/>
            <person name="Corton C."/>
            <person name="Bignell A."/>
            <person name="Barron A."/>
            <person name="Clark L."/>
            <person name="Bentley S.D."/>
            <person name="Parkhill J."/>
        </authorList>
    </citation>
    <scope>NUCLEOTIDE SEQUENCE [LARGE SCALE GENOMIC DNA]</scope>
    <source>
        <strain evidence="7 8">638R</strain>
    </source>
</reference>
<dbReference type="InterPro" id="IPR050833">
    <property type="entry name" value="Poly_Biosynth_Transport"/>
</dbReference>
<evidence type="ECO:0000256" key="4">
    <source>
        <dbReference type="ARBA" id="ARBA00022989"/>
    </source>
</evidence>
<keyword evidence="3 6" id="KW-0812">Transmembrane</keyword>
<evidence type="ECO:0000256" key="3">
    <source>
        <dbReference type="ARBA" id="ARBA00022692"/>
    </source>
</evidence>
<evidence type="ECO:0000313" key="8">
    <source>
        <dbReference type="Proteomes" id="UP000008560"/>
    </source>
</evidence>
<feature type="transmembrane region" description="Helical" evidence="6">
    <location>
        <begin position="288"/>
        <end position="311"/>
    </location>
</feature>
<accession>E1WVN3</accession>
<feature type="transmembrane region" description="Helical" evidence="6">
    <location>
        <begin position="323"/>
        <end position="343"/>
    </location>
</feature>
<proteinExistence type="predicted"/>
<evidence type="ECO:0000256" key="2">
    <source>
        <dbReference type="ARBA" id="ARBA00022475"/>
    </source>
</evidence>
<dbReference type="CDD" id="cd12082">
    <property type="entry name" value="MATE_like"/>
    <property type="match status" value="1"/>
</dbReference>
<gene>
    <name evidence="7" type="ordered locus">BF638R_3481</name>
</gene>
<feature type="transmembrane region" description="Helical" evidence="6">
    <location>
        <begin position="391"/>
        <end position="408"/>
    </location>
</feature>
<dbReference type="EMBL" id="FQ312004">
    <property type="protein sequence ID" value="CBW23942.1"/>
    <property type="molecule type" value="Genomic_DNA"/>
</dbReference>
<feature type="transmembrane region" description="Helical" evidence="6">
    <location>
        <begin position="27"/>
        <end position="45"/>
    </location>
</feature>
<feature type="transmembrane region" description="Helical" evidence="6">
    <location>
        <begin position="200"/>
        <end position="224"/>
    </location>
</feature>